<comment type="similarity">
    <text evidence="1">Belongs to the oxygen-dependent FAD-linked oxidoreductase family.</text>
</comment>
<evidence type="ECO:0000256" key="5">
    <source>
        <dbReference type="SAM" id="SignalP"/>
    </source>
</evidence>
<feature type="chain" id="PRO_5014142005" evidence="5">
    <location>
        <begin position="23"/>
        <end position="494"/>
    </location>
</feature>
<dbReference type="SUPFAM" id="SSF56176">
    <property type="entry name" value="FAD-binding/transporter-associated domain-like"/>
    <property type="match status" value="1"/>
</dbReference>
<keyword evidence="5" id="KW-0732">Signal</keyword>
<dbReference type="RefSeq" id="XP_024701318.1">
    <property type="nucleotide sequence ID" value="XM_024849902.1"/>
</dbReference>
<comment type="caution">
    <text evidence="7">The sequence shown here is derived from an EMBL/GenBank/DDBJ whole genome shotgun (WGS) entry which is preliminary data.</text>
</comment>
<evidence type="ECO:0000313" key="7">
    <source>
        <dbReference type="EMBL" id="PLB46016.1"/>
    </source>
</evidence>
<accession>A0A2I2FZL3</accession>
<evidence type="ECO:0000259" key="6">
    <source>
        <dbReference type="PROSITE" id="PS51387"/>
    </source>
</evidence>
<evidence type="ECO:0000313" key="8">
    <source>
        <dbReference type="Proteomes" id="UP000234275"/>
    </source>
</evidence>
<protein>
    <submittedName>
        <fullName evidence="7">Oxidoreductase, FAD-binding protein</fullName>
    </submittedName>
</protein>
<keyword evidence="8" id="KW-1185">Reference proteome</keyword>
<keyword evidence="3" id="KW-0274">FAD</keyword>
<dbReference type="InterPro" id="IPR016166">
    <property type="entry name" value="FAD-bd_PCMH"/>
</dbReference>
<dbReference type="PANTHER" id="PTHR42973">
    <property type="entry name" value="BINDING OXIDOREDUCTASE, PUTATIVE (AFU_ORTHOLOGUE AFUA_1G17690)-RELATED"/>
    <property type="match status" value="1"/>
</dbReference>
<dbReference type="GO" id="GO:0071949">
    <property type="term" value="F:FAD binding"/>
    <property type="evidence" value="ECO:0007669"/>
    <property type="project" value="InterPro"/>
</dbReference>
<evidence type="ECO:0000256" key="4">
    <source>
        <dbReference type="ARBA" id="ARBA00023002"/>
    </source>
</evidence>
<evidence type="ECO:0000256" key="1">
    <source>
        <dbReference type="ARBA" id="ARBA00005466"/>
    </source>
</evidence>
<evidence type="ECO:0000256" key="3">
    <source>
        <dbReference type="ARBA" id="ARBA00022827"/>
    </source>
</evidence>
<dbReference type="PROSITE" id="PS51387">
    <property type="entry name" value="FAD_PCMH"/>
    <property type="match status" value="1"/>
</dbReference>
<keyword evidence="2" id="KW-0285">Flavoprotein</keyword>
<feature type="signal peptide" evidence="5">
    <location>
        <begin position="1"/>
        <end position="22"/>
    </location>
</feature>
<dbReference type="OrthoDB" id="2151789at2759"/>
<proteinExistence type="inferred from homology"/>
<name>A0A2I2FZL3_9EURO</name>
<feature type="domain" description="FAD-binding PCMH-type" evidence="6">
    <location>
        <begin position="42"/>
        <end position="230"/>
    </location>
</feature>
<dbReference type="STRING" id="1392250.A0A2I2FZL3"/>
<dbReference type="EMBL" id="MSFO01000007">
    <property type="protein sequence ID" value="PLB46016.1"/>
    <property type="molecule type" value="Genomic_DNA"/>
</dbReference>
<dbReference type="VEuPathDB" id="FungiDB:P170DRAFT_439703"/>
<dbReference type="Pfam" id="PF01565">
    <property type="entry name" value="FAD_binding_4"/>
    <property type="match status" value="1"/>
</dbReference>
<dbReference type="InterPro" id="IPR016167">
    <property type="entry name" value="FAD-bd_PCMH_sub1"/>
</dbReference>
<dbReference type="AlphaFoldDB" id="A0A2I2FZL3"/>
<dbReference type="Gene3D" id="3.30.465.10">
    <property type="match status" value="1"/>
</dbReference>
<dbReference type="Proteomes" id="UP000234275">
    <property type="component" value="Unassembled WGS sequence"/>
</dbReference>
<dbReference type="PANTHER" id="PTHR42973:SF22">
    <property type="entry name" value="FAD-BINDING PCMH-TYPE DOMAIN-CONTAINING PROTEIN-RELATED"/>
    <property type="match status" value="1"/>
</dbReference>
<dbReference type="GeneID" id="36557601"/>
<keyword evidence="4" id="KW-0560">Oxidoreductase</keyword>
<dbReference type="InterPro" id="IPR036318">
    <property type="entry name" value="FAD-bd_PCMH-like_sf"/>
</dbReference>
<reference evidence="7 8" key="1">
    <citation type="submission" date="2016-12" db="EMBL/GenBank/DDBJ databases">
        <title>The genomes of Aspergillus section Nigri reveals drivers in fungal speciation.</title>
        <authorList>
            <consortium name="DOE Joint Genome Institute"/>
            <person name="Vesth T.C."/>
            <person name="Nybo J."/>
            <person name="Theobald S."/>
            <person name="Brandl J."/>
            <person name="Frisvad J.C."/>
            <person name="Nielsen K.F."/>
            <person name="Lyhne E.K."/>
            <person name="Kogle M.E."/>
            <person name="Kuo A."/>
            <person name="Riley R."/>
            <person name="Clum A."/>
            <person name="Nolan M."/>
            <person name="Lipzen A."/>
            <person name="Salamov A."/>
            <person name="Henrissat B."/>
            <person name="Wiebenga A."/>
            <person name="De Vries R.P."/>
            <person name="Grigoriev I.V."/>
            <person name="Mortensen U.H."/>
            <person name="Andersen M.R."/>
            <person name="Baker S.E."/>
        </authorList>
    </citation>
    <scope>NUCLEOTIDE SEQUENCE [LARGE SCALE GENOMIC DNA]</scope>
    <source>
        <strain evidence="7 8">IBT 23096</strain>
    </source>
</reference>
<evidence type="ECO:0000256" key="2">
    <source>
        <dbReference type="ARBA" id="ARBA00022630"/>
    </source>
</evidence>
<sequence>MATSSLGVCCLTLASLGPGKVAFPDTIPYQSSQESYFAGQNSELQPLCVVSPESAEEVSSIVTSLVVTASALPAHEQAGCHFAVRSGGHNSFAGASNIDQGVTIDLRALNDVQIASPSESDDDHPPTVFVGTGATWGEVYALLDPAGLPVAGGRAAQVGVGGLTLEGGISYFSPRYGWTCDNVVGVEIVLANGSIVHLDEAQHLDTLAALRGGGSNFGVVTGFELRAFHQGPIYGGHVYYGMETIDAQLRAFAELSDPIVGSYDEYASLITSFGFAGGQGAAVVNSMVYTGEQRGDGERPPVYDPLFDIPQLFSTVRVAPLHEVATEQGSFSQSGKRQLGIVTTHDSTVPMLNATYLRWNASLTAVQDVSGIVWSISLEPLPAAIYARAPTRNAMGLSDSEGSLVVTVLSATWDEAADDARVEEAARMLFAGIEADAHALDAYHPFVYLNYAAQWQDPIASYGRQSVEKLQRISQELDPKGVFRQMVPGFKIPR</sequence>
<organism evidence="7 8">
    <name type="scientific">Aspergillus steynii IBT 23096</name>
    <dbReference type="NCBI Taxonomy" id="1392250"/>
    <lineage>
        <taxon>Eukaryota</taxon>
        <taxon>Fungi</taxon>
        <taxon>Dikarya</taxon>
        <taxon>Ascomycota</taxon>
        <taxon>Pezizomycotina</taxon>
        <taxon>Eurotiomycetes</taxon>
        <taxon>Eurotiomycetidae</taxon>
        <taxon>Eurotiales</taxon>
        <taxon>Aspergillaceae</taxon>
        <taxon>Aspergillus</taxon>
        <taxon>Aspergillus subgen. Circumdati</taxon>
    </lineage>
</organism>
<dbReference type="GO" id="GO:0016491">
    <property type="term" value="F:oxidoreductase activity"/>
    <property type="evidence" value="ECO:0007669"/>
    <property type="project" value="UniProtKB-KW"/>
</dbReference>
<dbReference type="InterPro" id="IPR006094">
    <property type="entry name" value="Oxid_FAD_bind_N"/>
</dbReference>
<gene>
    <name evidence="7" type="ORF">P170DRAFT_439703</name>
</gene>
<dbReference type="InterPro" id="IPR016169">
    <property type="entry name" value="FAD-bd_PCMH_sub2"/>
</dbReference>
<dbReference type="Gene3D" id="3.40.462.20">
    <property type="match status" value="1"/>
</dbReference>
<dbReference type="Gene3D" id="3.30.43.10">
    <property type="entry name" value="Uridine Diphospho-n-acetylenolpyruvylglucosamine Reductase, domain 2"/>
    <property type="match status" value="1"/>
</dbReference>
<dbReference type="InterPro" id="IPR050416">
    <property type="entry name" value="FAD-linked_Oxidoreductase"/>
</dbReference>